<evidence type="ECO:0000256" key="3">
    <source>
        <dbReference type="ARBA" id="ARBA00022729"/>
    </source>
</evidence>
<evidence type="ECO:0000313" key="6">
    <source>
        <dbReference type="EMBL" id="MBO0934665.1"/>
    </source>
</evidence>
<dbReference type="AlphaFoldDB" id="A0A939GD61"/>
<feature type="compositionally biased region" description="Polar residues" evidence="4">
    <location>
        <begin position="58"/>
        <end position="71"/>
    </location>
</feature>
<organism evidence="6 7">
    <name type="scientific">Fibrella aquatilis</name>
    <dbReference type="NCBI Taxonomy" id="2817059"/>
    <lineage>
        <taxon>Bacteria</taxon>
        <taxon>Pseudomonadati</taxon>
        <taxon>Bacteroidota</taxon>
        <taxon>Cytophagia</taxon>
        <taxon>Cytophagales</taxon>
        <taxon>Spirosomataceae</taxon>
        <taxon>Fibrella</taxon>
    </lineage>
</organism>
<evidence type="ECO:0000256" key="5">
    <source>
        <dbReference type="SAM" id="SignalP"/>
    </source>
</evidence>
<evidence type="ECO:0000256" key="1">
    <source>
        <dbReference type="ARBA" id="ARBA00003989"/>
    </source>
</evidence>
<comment type="caution">
    <text evidence="6">The sequence shown here is derived from an EMBL/GenBank/DDBJ whole genome shotgun (WGS) entry which is preliminary data.</text>
</comment>
<comment type="function">
    <text evidence="1">May be involved in the biogenesis of curli organelles.</text>
</comment>
<dbReference type="EMBL" id="JAFMYU010000035">
    <property type="protein sequence ID" value="MBO0934665.1"/>
    <property type="molecule type" value="Genomic_DNA"/>
</dbReference>
<protein>
    <recommendedName>
        <fullName evidence="2">Curli production assembly/transport component CsgF</fullName>
    </recommendedName>
</protein>
<dbReference type="RefSeq" id="WP_207338630.1">
    <property type="nucleotide sequence ID" value="NZ_JAFMYU010000035.1"/>
</dbReference>
<gene>
    <name evidence="6" type="ORF">J2I48_26890</name>
</gene>
<dbReference type="Pfam" id="PF10614">
    <property type="entry name" value="CsgF"/>
    <property type="match status" value="1"/>
</dbReference>
<evidence type="ECO:0000313" key="7">
    <source>
        <dbReference type="Proteomes" id="UP000664795"/>
    </source>
</evidence>
<dbReference type="Proteomes" id="UP000664795">
    <property type="component" value="Unassembled WGS sequence"/>
</dbReference>
<dbReference type="InterPro" id="IPR018893">
    <property type="entry name" value="T8SS_CsgF"/>
</dbReference>
<sequence>MKKLLPVLVGLMSLLALSARGQALVYRPNNPAFGGNTFNYQWMLSSAQAQDKTKDPSQKTANGLNGGRTTASSLDDFSASLQRQLLSRITSNLLNKQFGETSLKEGTYQFGDFQVTITNATDGVLIRIVDGKGGETTVTVPYY</sequence>
<proteinExistence type="predicted"/>
<evidence type="ECO:0000256" key="4">
    <source>
        <dbReference type="SAM" id="MobiDB-lite"/>
    </source>
</evidence>
<keyword evidence="3 5" id="KW-0732">Signal</keyword>
<keyword evidence="7" id="KW-1185">Reference proteome</keyword>
<name>A0A939GD61_9BACT</name>
<feature type="region of interest" description="Disordered" evidence="4">
    <location>
        <begin position="49"/>
        <end position="71"/>
    </location>
</feature>
<evidence type="ECO:0000256" key="2">
    <source>
        <dbReference type="ARBA" id="ARBA00014031"/>
    </source>
</evidence>
<feature type="chain" id="PRO_5037528673" description="Curli production assembly/transport component CsgF" evidence="5">
    <location>
        <begin position="19"/>
        <end position="143"/>
    </location>
</feature>
<feature type="signal peptide" evidence="5">
    <location>
        <begin position="1"/>
        <end position="18"/>
    </location>
</feature>
<accession>A0A939GD61</accession>
<reference evidence="6 7" key="1">
    <citation type="submission" date="2021-03" db="EMBL/GenBank/DDBJ databases">
        <title>Fibrella sp. HMF5036 genome sequencing and assembly.</title>
        <authorList>
            <person name="Kang H."/>
            <person name="Kim H."/>
            <person name="Bae S."/>
            <person name="Joh K."/>
        </authorList>
    </citation>
    <scope>NUCLEOTIDE SEQUENCE [LARGE SCALE GENOMIC DNA]</scope>
    <source>
        <strain evidence="6 7">HMF5036</strain>
    </source>
</reference>